<name>F7XB09_SINMM</name>
<protein>
    <submittedName>
        <fullName evidence="1">Transposase</fullName>
    </submittedName>
</protein>
<dbReference type="Proteomes" id="UP000009045">
    <property type="component" value="Plasmid pSmeSM11c"/>
</dbReference>
<accession>F7XB09</accession>
<geneLocation type="plasmid" evidence="1 2">
    <name>pSmeSM11c</name>
</geneLocation>
<organism evidence="1 2">
    <name type="scientific">Sinorhizobium meliloti (strain SM11)</name>
    <dbReference type="NCBI Taxonomy" id="707241"/>
    <lineage>
        <taxon>Bacteria</taxon>
        <taxon>Pseudomonadati</taxon>
        <taxon>Pseudomonadota</taxon>
        <taxon>Alphaproteobacteria</taxon>
        <taxon>Hyphomicrobiales</taxon>
        <taxon>Rhizobiaceae</taxon>
        <taxon>Sinorhizobium/Ensifer group</taxon>
        <taxon>Sinorhizobium</taxon>
    </lineage>
</organism>
<gene>
    <name evidence="1" type="ordered locus">SM11_pC1335</name>
</gene>
<dbReference type="KEGG" id="smx:SM11_pC1335"/>
<evidence type="ECO:0000313" key="2">
    <source>
        <dbReference type="Proteomes" id="UP000009045"/>
    </source>
</evidence>
<dbReference type="EMBL" id="CP001831">
    <property type="protein sequence ID" value="AEH82407.1"/>
    <property type="molecule type" value="Genomic_DNA"/>
</dbReference>
<dbReference type="HOGENOM" id="CLU_3030002_0_0_5"/>
<reference evidence="1 2" key="1">
    <citation type="journal article" date="2011" name="J. Biotechnol.">
        <title>The complete genome sequence of the dominant Sinorhizobium meliloti field isolate SM11 extends the S. meliloti pan-genome.</title>
        <authorList>
            <person name="Schneiker-Bekel S."/>
            <person name="Wibberg D."/>
            <person name="Bekel T."/>
            <person name="Blom J."/>
            <person name="Linke B."/>
            <person name="Neuweger H."/>
            <person name="Stiens M."/>
            <person name="Vorholter F.J."/>
            <person name="Weidner S."/>
            <person name="Goesmann A."/>
            <person name="Puhler A."/>
            <person name="Schluter A."/>
        </authorList>
    </citation>
    <scope>NUCLEOTIDE SEQUENCE [LARGE SCALE GENOMIC DNA]</scope>
    <source>
        <strain evidence="1 2">SM11</strain>
        <plasmid evidence="2">pSmeSM11c</plasmid>
    </source>
</reference>
<keyword evidence="1" id="KW-0614">Plasmid</keyword>
<dbReference type="AlphaFoldDB" id="F7XB09"/>
<proteinExistence type="predicted"/>
<evidence type="ECO:0000313" key="1">
    <source>
        <dbReference type="EMBL" id="AEH82407.1"/>
    </source>
</evidence>
<sequence length="55" mass="5999">MVDLEHHSVVDVLEDRSVESAKAWLQARPTIAVVSRGRCGLYAQAAREGAPQAPR</sequence>